<sequence>MEHLPRSGPFVLTPNHTSELDPMTVAMAVVDYGLNPTFLAKDSLFSVPVLGTILRRTAQVPVKRGTADSVKSLSAAQKHIAAGGSVIIYPEGTLTHDPELWPMHGFPGAARLAMSMDVPVIPVAHWGDEQILGRGPDPQRKRHFRPFPRKTVRVKFGPPVDLSTWAPSTAELAALSPDERLRMIPHGKTVAAARAITDDITALLADLRGEQPPAKRWDRRRGERR</sequence>
<evidence type="ECO:0000259" key="3">
    <source>
        <dbReference type="SMART" id="SM00563"/>
    </source>
</evidence>
<dbReference type="InterPro" id="IPR002123">
    <property type="entry name" value="Plipid/glycerol_acylTrfase"/>
</dbReference>
<keyword evidence="5" id="KW-1185">Reference proteome</keyword>
<dbReference type="PANTHER" id="PTHR10434">
    <property type="entry name" value="1-ACYL-SN-GLYCEROL-3-PHOSPHATE ACYLTRANSFERASE"/>
    <property type="match status" value="1"/>
</dbReference>
<accession>A0A3N3ZPY1</accession>
<dbReference type="CDD" id="cd07989">
    <property type="entry name" value="LPLAT_AGPAT-like"/>
    <property type="match status" value="1"/>
</dbReference>
<evidence type="ECO:0000256" key="1">
    <source>
        <dbReference type="ARBA" id="ARBA00022679"/>
    </source>
</evidence>
<dbReference type="EMBL" id="RKMF01000009">
    <property type="protein sequence ID" value="ROZ63087.1"/>
    <property type="molecule type" value="Genomic_DNA"/>
</dbReference>
<dbReference type="PANTHER" id="PTHR10434:SF11">
    <property type="entry name" value="1-ACYL-SN-GLYCEROL-3-PHOSPHATE ACYLTRANSFERASE"/>
    <property type="match status" value="1"/>
</dbReference>
<dbReference type="SUPFAM" id="SSF69593">
    <property type="entry name" value="Glycerol-3-phosphate (1)-acyltransferase"/>
    <property type="match status" value="1"/>
</dbReference>
<evidence type="ECO:0000256" key="2">
    <source>
        <dbReference type="ARBA" id="ARBA00023315"/>
    </source>
</evidence>
<dbReference type="GO" id="GO:0006654">
    <property type="term" value="P:phosphatidic acid biosynthetic process"/>
    <property type="evidence" value="ECO:0007669"/>
    <property type="project" value="TreeGrafter"/>
</dbReference>
<dbReference type="GO" id="GO:0003841">
    <property type="term" value="F:1-acylglycerol-3-phosphate O-acyltransferase activity"/>
    <property type="evidence" value="ECO:0007669"/>
    <property type="project" value="TreeGrafter"/>
</dbReference>
<evidence type="ECO:0000313" key="4">
    <source>
        <dbReference type="EMBL" id="ROZ63087.1"/>
    </source>
</evidence>
<dbReference type="Pfam" id="PF01553">
    <property type="entry name" value="Acyltransferase"/>
    <property type="match status" value="1"/>
</dbReference>
<keyword evidence="2 4" id="KW-0012">Acyltransferase</keyword>
<feature type="domain" description="Phospholipid/glycerol acyltransferase" evidence="3">
    <location>
        <begin position="10"/>
        <end position="128"/>
    </location>
</feature>
<comment type="caution">
    <text evidence="4">The sequence shown here is derived from an EMBL/GenBank/DDBJ whole genome shotgun (WGS) entry which is preliminary data.</text>
</comment>
<organism evidence="4 5">
    <name type="scientific">Kocuria soli</name>
    <dbReference type="NCBI Taxonomy" id="2485125"/>
    <lineage>
        <taxon>Bacteria</taxon>
        <taxon>Bacillati</taxon>
        <taxon>Actinomycetota</taxon>
        <taxon>Actinomycetes</taxon>
        <taxon>Micrococcales</taxon>
        <taxon>Micrococcaceae</taxon>
        <taxon>Kocuria</taxon>
    </lineage>
</organism>
<keyword evidence="1 4" id="KW-0808">Transferase</keyword>
<proteinExistence type="predicted"/>
<dbReference type="SMART" id="SM00563">
    <property type="entry name" value="PlsC"/>
    <property type="match status" value="1"/>
</dbReference>
<protein>
    <submittedName>
        <fullName evidence="4">1-acyl-sn-glycerol-3-phosphate acyltransferase</fullName>
    </submittedName>
</protein>
<reference evidence="4 5" key="1">
    <citation type="submission" date="2018-10" db="EMBL/GenBank/DDBJ databases">
        <title>Kocuria sp. M5W7-7, whole genome shotgun sequence.</title>
        <authorList>
            <person name="Tuo L."/>
        </authorList>
    </citation>
    <scope>NUCLEOTIDE SEQUENCE [LARGE SCALE GENOMIC DNA]</scope>
    <source>
        <strain evidence="4 5">M5W7-7</strain>
    </source>
</reference>
<evidence type="ECO:0000313" key="5">
    <source>
        <dbReference type="Proteomes" id="UP000270616"/>
    </source>
</evidence>
<dbReference type="Proteomes" id="UP000270616">
    <property type="component" value="Unassembled WGS sequence"/>
</dbReference>
<name>A0A3N3ZPY1_9MICC</name>
<dbReference type="AlphaFoldDB" id="A0A3N3ZPY1"/>
<dbReference type="OrthoDB" id="9806008at2"/>
<gene>
    <name evidence="4" type="ORF">EDL96_07550</name>
</gene>